<name>A0AAE0RK23_9TELE</name>
<dbReference type="AlphaFoldDB" id="A0AAE0RK23"/>
<reference evidence="1" key="1">
    <citation type="submission" date="2023-06" db="EMBL/GenBank/DDBJ databases">
        <title>Male Hemibagrus guttatus genome.</title>
        <authorList>
            <person name="Bian C."/>
        </authorList>
    </citation>
    <scope>NUCLEOTIDE SEQUENCE</scope>
    <source>
        <strain evidence="1">Male_cb2023</strain>
        <tissue evidence="1">Muscle</tissue>
    </source>
</reference>
<comment type="caution">
    <text evidence="1">The sequence shown here is derived from an EMBL/GenBank/DDBJ whole genome shotgun (WGS) entry which is preliminary data.</text>
</comment>
<organism evidence="1 2">
    <name type="scientific">Hemibagrus guttatus</name>
    <dbReference type="NCBI Taxonomy" id="175788"/>
    <lineage>
        <taxon>Eukaryota</taxon>
        <taxon>Metazoa</taxon>
        <taxon>Chordata</taxon>
        <taxon>Craniata</taxon>
        <taxon>Vertebrata</taxon>
        <taxon>Euteleostomi</taxon>
        <taxon>Actinopterygii</taxon>
        <taxon>Neopterygii</taxon>
        <taxon>Teleostei</taxon>
        <taxon>Ostariophysi</taxon>
        <taxon>Siluriformes</taxon>
        <taxon>Bagridae</taxon>
        <taxon>Hemibagrus</taxon>
    </lineage>
</organism>
<keyword evidence="2" id="KW-1185">Reference proteome</keyword>
<sequence length="117" mass="13714">MASIYYFEFIRLLQLCQDVEEKHIEVPHDLSDVSGISEFLQKLRLGEEEMDVDVGVDVEQMHVDEVVEQMDVDVEKMDVMDMMEEVANQSITWQQYNAYNHTDTGHEIQLMFTPNVK</sequence>
<evidence type="ECO:0000313" key="2">
    <source>
        <dbReference type="Proteomes" id="UP001274896"/>
    </source>
</evidence>
<dbReference type="Proteomes" id="UP001274896">
    <property type="component" value="Unassembled WGS sequence"/>
</dbReference>
<accession>A0AAE0RK23</accession>
<protein>
    <submittedName>
        <fullName evidence="1">Uncharacterized protein</fullName>
    </submittedName>
</protein>
<dbReference type="EMBL" id="JAUCMX010000001">
    <property type="protein sequence ID" value="KAK3557039.1"/>
    <property type="molecule type" value="Genomic_DNA"/>
</dbReference>
<evidence type="ECO:0000313" key="1">
    <source>
        <dbReference type="EMBL" id="KAK3557039.1"/>
    </source>
</evidence>
<gene>
    <name evidence="1" type="ORF">QTP70_024254</name>
</gene>
<proteinExistence type="predicted"/>
<feature type="non-terminal residue" evidence="1">
    <location>
        <position position="117"/>
    </location>
</feature>